<feature type="domain" description="Alkaline phosphatase-like protein PglZ C-terminal" evidence="2">
    <location>
        <begin position="793"/>
        <end position="893"/>
    </location>
</feature>
<feature type="domain" description="Alkaline phosphatase-like protein PglZ N-terminal" evidence="1">
    <location>
        <begin position="12"/>
        <end position="108"/>
    </location>
</feature>
<dbReference type="EMBL" id="CP074405">
    <property type="protein sequence ID" value="QVI62089.1"/>
    <property type="molecule type" value="Genomic_DNA"/>
</dbReference>
<dbReference type="SUPFAM" id="SSF53649">
    <property type="entry name" value="Alkaline phosphatase-like"/>
    <property type="match status" value="1"/>
</dbReference>
<dbReference type="InterPro" id="IPR058880">
    <property type="entry name" value="PglZ_N"/>
</dbReference>
<sequence>MTSAATETPRTVAVSEALVRSRAAELIAKGGDARVLVLRAQPRWHGGDLTIDGQRVRVIEGVSQLAILDAYAQQSDDEYLVVLTDRPRADLNDTVLARAYGQRIEEPDEWASVPALFGGAREVSRELRRLDWAATALLDHEPAGGWAPSTDLAVTAEHAIGGLLAHLLDLDSGDLDGVVLLAVLSNGSRSSWAGVDPELQDHLIAWAEGQYGTAAAFALRTTATPGGLVKPLALGLAIDVLWPQPAGDLTEAQVAARTRLLERYVAGRAVTPVQAREIANAAVSAVLRLSRENDPEGRLGVVLDQAEALLRDNLGWPEGAERSGILRPGFTARLRVLGAALDSGTGIEEALAGVLEHREATLGSQDLAPRMAVRLSRWLATPETDAHTLGTDLQRQLADGAWVDAALGVLWSGSSDAEVGAAYGRLIERVRTRRRERDAVAATHLGDTVVMQSVAEALLGGPALGVENILRAVVDPWRAYGGVLLIVLDGMSGAVAIDLAGEVGRSGLVEWVPSATKRRLAAAAALPSMTGISRTSLFCGEVRHGTSATEKSGLAAAFPGARVFHKGELRAPGGAQLADDVATAIADPTVPVVGVVINVIDDATHKNDTSGRPWGIGDLEPLRGLLNAASIAGRTVVLTSDHGHVVERGTAMLPAVAGGDARWRPVSTGPVEEGEVLVTGPRVALDAGQVVVLWRDDARYGAARAGYHGGASLAELTVPVLVYQRSLAQAAPDEWEPAPPQAPAWWNDPVVEAKVNTSTHPGPAKKARKRPAVDKSEPALFELEVAAVASPAPSDDLVGRVLASSVYAAQSRLGGRAASAALIETVLRTLVAHGGRAHQDTVAAAAGMPVTLFGQGLAVVKRVLNVEGYDILSVDSDGVTLRLDVDLLKDQFGLTT</sequence>
<gene>
    <name evidence="3" type="primary">pglZ</name>
    <name evidence="3" type="ORF">KG103_17015</name>
</gene>
<dbReference type="Pfam" id="PF25862">
    <property type="entry name" value="PglZ_1st"/>
    <property type="match status" value="1"/>
</dbReference>
<evidence type="ECO:0000259" key="1">
    <source>
        <dbReference type="Pfam" id="PF25862"/>
    </source>
</evidence>
<dbReference type="Pfam" id="PF08665">
    <property type="entry name" value="PglZ"/>
    <property type="match status" value="1"/>
</dbReference>
<name>A0ABX8D3T9_9CELL</name>
<reference evidence="3 4" key="1">
    <citation type="submission" date="2021-05" db="EMBL/GenBank/DDBJ databases">
        <title>Novel species in genus Cellulomonas.</title>
        <authorList>
            <person name="Zhang G."/>
        </authorList>
    </citation>
    <scope>NUCLEOTIDE SEQUENCE [LARGE SCALE GENOMIC DNA]</scope>
    <source>
        <strain evidence="4">zg-ZUI222</strain>
    </source>
</reference>
<keyword evidence="4" id="KW-1185">Reference proteome</keyword>
<protein>
    <submittedName>
        <fullName evidence="3">BREX-2 system phosphatase PglZ</fullName>
    </submittedName>
</protein>
<dbReference type="NCBIfam" id="NF033446">
    <property type="entry name" value="BREX_PglZ_2"/>
    <property type="match status" value="1"/>
</dbReference>
<accession>A0ABX8D3T9</accession>
<dbReference type="InterPro" id="IPR017850">
    <property type="entry name" value="Alkaline_phosphatase_core_sf"/>
</dbReference>
<evidence type="ECO:0000313" key="4">
    <source>
        <dbReference type="Proteomes" id="UP000677804"/>
    </source>
</evidence>
<evidence type="ECO:0000313" key="3">
    <source>
        <dbReference type="EMBL" id="QVI62089.1"/>
    </source>
</evidence>
<dbReference type="Pfam" id="PF25863">
    <property type="entry name" value="PglZ_C"/>
    <property type="match status" value="1"/>
</dbReference>
<dbReference type="InterPro" id="IPR058882">
    <property type="entry name" value="PglZ_C"/>
</dbReference>
<evidence type="ECO:0000259" key="2">
    <source>
        <dbReference type="Pfam" id="PF25863"/>
    </source>
</evidence>
<dbReference type="RefSeq" id="WP_207339657.1">
    <property type="nucleotide sequence ID" value="NZ_CP074405.1"/>
</dbReference>
<dbReference type="Proteomes" id="UP000677804">
    <property type="component" value="Chromosome"/>
</dbReference>
<proteinExistence type="predicted"/>
<dbReference type="InterPro" id="IPR047992">
    <property type="entry name" value="BREX_PglZ"/>
</dbReference>
<organism evidence="3 4">
    <name type="scientific">Cellulomonas wangleii</name>
    <dbReference type="NCBI Taxonomy" id="2816956"/>
    <lineage>
        <taxon>Bacteria</taxon>
        <taxon>Bacillati</taxon>
        <taxon>Actinomycetota</taxon>
        <taxon>Actinomycetes</taxon>
        <taxon>Micrococcales</taxon>
        <taxon>Cellulomonadaceae</taxon>
        <taxon>Cellulomonas</taxon>
    </lineage>
</organism>